<dbReference type="InterPro" id="IPR006311">
    <property type="entry name" value="TAT_signal"/>
</dbReference>
<dbReference type="Gene3D" id="3.90.76.10">
    <property type="entry name" value="Dipeptide-binding Protein, Domain 1"/>
    <property type="match status" value="1"/>
</dbReference>
<dbReference type="PROSITE" id="PS51257">
    <property type="entry name" value="PROKAR_LIPOPROTEIN"/>
    <property type="match status" value="1"/>
</dbReference>
<feature type="domain" description="Solute-binding protein family 5" evidence="2">
    <location>
        <begin position="111"/>
        <end position="427"/>
    </location>
</feature>
<evidence type="ECO:0000256" key="1">
    <source>
        <dbReference type="SAM" id="SignalP"/>
    </source>
</evidence>
<evidence type="ECO:0000259" key="2">
    <source>
        <dbReference type="Pfam" id="PF00496"/>
    </source>
</evidence>
<name>A0AA45LDG2_9PSEU</name>
<accession>A0AA45LDG2</accession>
<dbReference type="GO" id="GO:0015833">
    <property type="term" value="P:peptide transport"/>
    <property type="evidence" value="ECO:0007669"/>
    <property type="project" value="TreeGrafter"/>
</dbReference>
<dbReference type="GO" id="GO:1904680">
    <property type="term" value="F:peptide transmembrane transporter activity"/>
    <property type="evidence" value="ECO:0007669"/>
    <property type="project" value="TreeGrafter"/>
</dbReference>
<feature type="chain" id="PRO_5041454393" evidence="1">
    <location>
        <begin position="25"/>
        <end position="566"/>
    </location>
</feature>
<dbReference type="Proteomes" id="UP000677152">
    <property type="component" value="Chromosome"/>
</dbReference>
<dbReference type="PANTHER" id="PTHR30290:SF65">
    <property type="entry name" value="MONOACYL PHOSPHATIDYLINOSITOL TETRAMANNOSIDE-BINDING PROTEIN LPQW-RELATED"/>
    <property type="match status" value="1"/>
</dbReference>
<protein>
    <submittedName>
        <fullName evidence="3">ABC transporter family substrate-binding protein</fullName>
    </submittedName>
</protein>
<evidence type="ECO:0000313" key="3">
    <source>
        <dbReference type="EMBL" id="QUF07523.1"/>
    </source>
</evidence>
<feature type="signal peptide" evidence="1">
    <location>
        <begin position="1"/>
        <end position="24"/>
    </location>
</feature>
<dbReference type="Pfam" id="PF00496">
    <property type="entry name" value="SBP_bac_5"/>
    <property type="match status" value="1"/>
</dbReference>
<dbReference type="CDD" id="cd08501">
    <property type="entry name" value="PBP2_Lpqw"/>
    <property type="match status" value="1"/>
</dbReference>
<gene>
    <name evidence="3" type="ORF">KCV87_16780</name>
</gene>
<reference evidence="3" key="1">
    <citation type="submission" date="2021-04" db="EMBL/GenBank/DDBJ databases">
        <title>Genomic sequence of Actinosynnema pretiosum subsp. pretiosum ATCC 31280 (C-14919).</title>
        <authorList>
            <person name="Bai L."/>
            <person name="Wang X."/>
            <person name="Xiao Y."/>
        </authorList>
    </citation>
    <scope>NUCLEOTIDE SEQUENCE</scope>
    <source>
        <strain evidence="3">ATCC 31280</strain>
    </source>
</reference>
<sequence>MTRPRGFLRRAGLLAALLALSACSITPPPPLVPATPGVTVVPKEKLNEVVVGVDEVKGGYNPHTLAAQSTVTTALSSLLLPSAFRSNPDGSPSLDRTLLVGAEVTGAAPYTVTYTLRRDASWSDAAPIAAEDFVYLWQRMRSEPGVVNPAGYRLISDIRSREGGKVVEVVFAEPYPAWRDLFRDLLPAHLLKDAPGGWSSALTESFPATAGPFAVRTLDQPRGEIILERSDRYWEQPAALDRVILRRASQSATLDALRSGDDQVALVRADSITTTNLAKLAETTPLTTEAVPRGEVVQVLFRPASPNLADVKVRTAVRALLNRDELIGVGARGGPGAALRADSLVVPPSRPGYRATVPQDGVDAAALLTEAGLTRPDGGKWGRDGRPLQLVIAAPGGVEPYATIANQVQRQLSLSGIESEVLTTPPDELFGELLADPGGTGGQGDRTVDIAVVPLVGSGDSGTVLASAFGCPEPDNAGSSTTFPGNPAGFCDPAVQKIVEEALTGRLLLSDALAQVEPLLWQQAVSLPLFQVTDLLVVLPQAQGVATGAPFAGPLSGAAAWRREDR</sequence>
<evidence type="ECO:0000313" key="4">
    <source>
        <dbReference type="Proteomes" id="UP000677152"/>
    </source>
</evidence>
<dbReference type="InterPro" id="IPR039424">
    <property type="entry name" value="SBP_5"/>
</dbReference>
<dbReference type="PROSITE" id="PS51318">
    <property type="entry name" value="TAT"/>
    <property type="match status" value="1"/>
</dbReference>
<dbReference type="PANTHER" id="PTHR30290">
    <property type="entry name" value="PERIPLASMIC BINDING COMPONENT OF ABC TRANSPORTER"/>
    <property type="match status" value="1"/>
</dbReference>
<dbReference type="AlphaFoldDB" id="A0AA45LDG2"/>
<proteinExistence type="predicted"/>
<dbReference type="InterPro" id="IPR000914">
    <property type="entry name" value="SBP_5_dom"/>
</dbReference>
<organism evidence="3 4">
    <name type="scientific">Actinosynnema pretiosum subsp. pretiosum</name>
    <dbReference type="NCBI Taxonomy" id="103721"/>
    <lineage>
        <taxon>Bacteria</taxon>
        <taxon>Bacillati</taxon>
        <taxon>Actinomycetota</taxon>
        <taxon>Actinomycetes</taxon>
        <taxon>Pseudonocardiales</taxon>
        <taxon>Pseudonocardiaceae</taxon>
        <taxon>Actinosynnema</taxon>
    </lineage>
</organism>
<dbReference type="EMBL" id="CP073249">
    <property type="protein sequence ID" value="QUF07523.1"/>
    <property type="molecule type" value="Genomic_DNA"/>
</dbReference>
<dbReference type="Gene3D" id="3.10.105.10">
    <property type="entry name" value="Dipeptide-binding Protein, Domain 3"/>
    <property type="match status" value="1"/>
</dbReference>
<keyword evidence="1" id="KW-0732">Signal</keyword>
<dbReference type="SUPFAM" id="SSF53850">
    <property type="entry name" value="Periplasmic binding protein-like II"/>
    <property type="match status" value="1"/>
</dbReference>
<dbReference type="Gene3D" id="3.40.190.10">
    <property type="entry name" value="Periplasmic binding protein-like II"/>
    <property type="match status" value="1"/>
</dbReference>